<evidence type="ECO:0000259" key="12">
    <source>
        <dbReference type="Pfam" id="PF00349"/>
    </source>
</evidence>
<evidence type="ECO:0000256" key="3">
    <source>
        <dbReference type="ARBA" id="ARBA00009225"/>
    </source>
</evidence>
<dbReference type="InterPro" id="IPR022672">
    <property type="entry name" value="Hexokinase_N"/>
</dbReference>
<dbReference type="GO" id="GO:0005536">
    <property type="term" value="F:D-glucose binding"/>
    <property type="evidence" value="ECO:0007669"/>
    <property type="project" value="InterPro"/>
</dbReference>
<evidence type="ECO:0000313" key="14">
    <source>
        <dbReference type="EMBL" id="KAJ3227582.1"/>
    </source>
</evidence>
<dbReference type="PROSITE" id="PS51748">
    <property type="entry name" value="HEXOKINASE_2"/>
    <property type="match status" value="1"/>
</dbReference>
<keyword evidence="4 11" id="KW-0808">Transferase</keyword>
<feature type="domain" description="Hexokinase C-terminal" evidence="13">
    <location>
        <begin position="139"/>
        <end position="375"/>
    </location>
</feature>
<comment type="caution">
    <text evidence="14">The sequence shown here is derived from an EMBL/GenBank/DDBJ whole genome shotgun (WGS) entry which is preliminary data.</text>
</comment>
<reference evidence="14" key="1">
    <citation type="submission" date="2020-05" db="EMBL/GenBank/DDBJ databases">
        <title>Phylogenomic resolution of chytrid fungi.</title>
        <authorList>
            <person name="Stajich J.E."/>
            <person name="Amses K."/>
            <person name="Simmons R."/>
            <person name="Seto K."/>
            <person name="Myers J."/>
            <person name="Bonds A."/>
            <person name="Quandt C.A."/>
            <person name="Barry K."/>
            <person name="Liu P."/>
            <person name="Grigoriev I."/>
            <person name="Longcore J.E."/>
            <person name="James T.Y."/>
        </authorList>
    </citation>
    <scope>NUCLEOTIDE SEQUENCE</scope>
    <source>
        <strain evidence="14">JEL0476</strain>
    </source>
</reference>
<dbReference type="GO" id="GO:0004340">
    <property type="term" value="F:glucokinase activity"/>
    <property type="evidence" value="ECO:0007669"/>
    <property type="project" value="TreeGrafter"/>
</dbReference>
<dbReference type="GO" id="GO:0005739">
    <property type="term" value="C:mitochondrion"/>
    <property type="evidence" value="ECO:0007669"/>
    <property type="project" value="TreeGrafter"/>
</dbReference>
<keyword evidence="8 11" id="KW-0324">Glycolysis</keyword>
<dbReference type="Gene3D" id="3.30.420.40">
    <property type="match status" value="1"/>
</dbReference>
<evidence type="ECO:0000256" key="1">
    <source>
        <dbReference type="ARBA" id="ARBA00004888"/>
    </source>
</evidence>
<evidence type="ECO:0000256" key="10">
    <source>
        <dbReference type="ARBA" id="ARBA00047905"/>
    </source>
</evidence>
<dbReference type="InterPro" id="IPR022673">
    <property type="entry name" value="Hexokinase_C"/>
</dbReference>
<dbReference type="EMBL" id="JADGJW010000014">
    <property type="protein sequence ID" value="KAJ3227582.1"/>
    <property type="molecule type" value="Genomic_DNA"/>
</dbReference>
<organism evidence="14 15">
    <name type="scientific">Clydaea vesicula</name>
    <dbReference type="NCBI Taxonomy" id="447962"/>
    <lineage>
        <taxon>Eukaryota</taxon>
        <taxon>Fungi</taxon>
        <taxon>Fungi incertae sedis</taxon>
        <taxon>Chytridiomycota</taxon>
        <taxon>Chytridiomycota incertae sedis</taxon>
        <taxon>Chytridiomycetes</taxon>
        <taxon>Lobulomycetales</taxon>
        <taxon>Lobulomycetaceae</taxon>
        <taxon>Clydaea</taxon>
    </lineage>
</organism>
<dbReference type="EC" id="2.7.1.-" evidence="11"/>
<accession>A0AAD5UBK5</accession>
<dbReference type="GO" id="GO:0006006">
    <property type="term" value="P:glucose metabolic process"/>
    <property type="evidence" value="ECO:0007669"/>
    <property type="project" value="TreeGrafter"/>
</dbReference>
<protein>
    <recommendedName>
        <fullName evidence="11">Phosphotransferase</fullName>
        <ecNumber evidence="11">2.7.1.-</ecNumber>
    </recommendedName>
</protein>
<keyword evidence="6 11" id="KW-0418">Kinase</keyword>
<comment type="catalytic activity">
    <reaction evidence="9">
        <text>a D-hexose + ATP = a D-hexose 6-phosphate + ADP + H(+)</text>
        <dbReference type="Rhea" id="RHEA:22740"/>
        <dbReference type="ChEBI" id="CHEBI:4194"/>
        <dbReference type="ChEBI" id="CHEBI:15378"/>
        <dbReference type="ChEBI" id="CHEBI:30616"/>
        <dbReference type="ChEBI" id="CHEBI:229467"/>
        <dbReference type="ChEBI" id="CHEBI:456216"/>
        <dbReference type="EC" id="2.7.1.1"/>
    </reaction>
    <physiologicalReaction direction="left-to-right" evidence="9">
        <dbReference type="Rhea" id="RHEA:22741"/>
    </physiologicalReaction>
</comment>
<dbReference type="FunFam" id="3.40.367.20:FF:000020">
    <property type="entry name" value="Hexokinase-1"/>
    <property type="match status" value="1"/>
</dbReference>
<dbReference type="GO" id="GO:0008865">
    <property type="term" value="F:fructokinase activity"/>
    <property type="evidence" value="ECO:0007669"/>
    <property type="project" value="TreeGrafter"/>
</dbReference>
<dbReference type="GO" id="GO:0001678">
    <property type="term" value="P:intracellular glucose homeostasis"/>
    <property type="evidence" value="ECO:0007669"/>
    <property type="project" value="InterPro"/>
</dbReference>
<dbReference type="PANTHER" id="PTHR19443">
    <property type="entry name" value="HEXOKINASE"/>
    <property type="match status" value="1"/>
</dbReference>
<comment type="similarity">
    <text evidence="3 11">Belongs to the hexokinase family.</text>
</comment>
<dbReference type="GO" id="GO:0006096">
    <property type="term" value="P:glycolytic process"/>
    <property type="evidence" value="ECO:0007669"/>
    <property type="project" value="UniProtKB-KW"/>
</dbReference>
<proteinExistence type="inferred from homology"/>
<evidence type="ECO:0000256" key="11">
    <source>
        <dbReference type="RuleBase" id="RU362007"/>
    </source>
</evidence>
<dbReference type="InterPro" id="IPR043129">
    <property type="entry name" value="ATPase_NBD"/>
</dbReference>
<dbReference type="Gene3D" id="3.40.367.20">
    <property type="match status" value="1"/>
</dbReference>
<evidence type="ECO:0000256" key="5">
    <source>
        <dbReference type="ARBA" id="ARBA00022741"/>
    </source>
</evidence>
<dbReference type="PRINTS" id="PR00475">
    <property type="entry name" value="HEXOKINASE"/>
</dbReference>
<name>A0AAD5UBK5_9FUNG</name>
<evidence type="ECO:0000256" key="2">
    <source>
        <dbReference type="ARBA" id="ARBA00005028"/>
    </source>
</evidence>
<dbReference type="CDD" id="cd24018">
    <property type="entry name" value="ASKHA_NBD_HK_fungi"/>
    <property type="match status" value="1"/>
</dbReference>
<dbReference type="Pfam" id="PF00349">
    <property type="entry name" value="Hexokinase_1"/>
    <property type="match status" value="1"/>
</dbReference>
<keyword evidence="7 11" id="KW-0067">ATP-binding</keyword>
<dbReference type="Pfam" id="PF03727">
    <property type="entry name" value="Hexokinase_2"/>
    <property type="match status" value="1"/>
</dbReference>
<comment type="pathway">
    <text evidence="2">Carbohydrate metabolism; hexose metabolism.</text>
</comment>
<evidence type="ECO:0000256" key="4">
    <source>
        <dbReference type="ARBA" id="ARBA00022679"/>
    </source>
</evidence>
<dbReference type="GO" id="GO:0005829">
    <property type="term" value="C:cytosol"/>
    <property type="evidence" value="ECO:0007669"/>
    <property type="project" value="TreeGrafter"/>
</dbReference>
<dbReference type="Proteomes" id="UP001211065">
    <property type="component" value="Unassembled WGS sequence"/>
</dbReference>
<dbReference type="SUPFAM" id="SSF53067">
    <property type="entry name" value="Actin-like ATPase domain"/>
    <property type="match status" value="2"/>
</dbReference>
<gene>
    <name evidence="14" type="primary">GLK1</name>
    <name evidence="14" type="ORF">HK099_001431</name>
</gene>
<keyword evidence="15" id="KW-1185">Reference proteome</keyword>
<evidence type="ECO:0000256" key="7">
    <source>
        <dbReference type="ARBA" id="ARBA00022840"/>
    </source>
</evidence>
<evidence type="ECO:0000259" key="13">
    <source>
        <dbReference type="Pfam" id="PF03727"/>
    </source>
</evidence>
<dbReference type="GO" id="GO:0005524">
    <property type="term" value="F:ATP binding"/>
    <property type="evidence" value="ECO:0007669"/>
    <property type="project" value="UniProtKB-UniRule"/>
</dbReference>
<sequence>MWFLVCSKLKKGLTSDEYDLKMIPSYIQFLPTGEETGTYLALDLGGTNLRVCQVYLKGKGVIKMKQKKFKISDEIKKASGTHLFDFVADCIKIFLDEYNLSNDNLKMGFTFSFPVEQKSIGSDTVGTLILQAYRDAQTRIGVILGTGTNAAYVENLKNIPKWKGQVPEGGKMIINTEWGAFDNGKKILPITEYDNLVDSSSVAPNSQVFEKMVSGMYLGEIVRFILLDLAKKYNLFGGSSFHLLEKKWSFETSFLSRIERDHSTDLIDTKTILENFFQIYNTSLTDREYVKEICELVGIRAARLTLAGIASILILINRLDGCTVAIDGSVFEHYPHFTSRMRDALLELVGISAENIVFEQVRDGSGQGAALVAACCDTLKTPFVPKDVHKKEI</sequence>
<dbReference type="InterPro" id="IPR001312">
    <property type="entry name" value="Hexokinase"/>
</dbReference>
<keyword evidence="5 11" id="KW-0547">Nucleotide-binding</keyword>
<evidence type="ECO:0000256" key="9">
    <source>
        <dbReference type="ARBA" id="ARBA00044613"/>
    </source>
</evidence>
<dbReference type="PANTHER" id="PTHR19443:SF16">
    <property type="entry name" value="HEXOKINASE TYPE 1-RELATED"/>
    <property type="match status" value="1"/>
</dbReference>
<evidence type="ECO:0000256" key="8">
    <source>
        <dbReference type="ARBA" id="ARBA00023152"/>
    </source>
</evidence>
<dbReference type="AlphaFoldDB" id="A0AAD5UBK5"/>
<comment type="pathway">
    <text evidence="1">Carbohydrate degradation; glycolysis; D-glyceraldehyde 3-phosphate and glycerone phosphate from D-glucose: step 1/4.</text>
</comment>
<comment type="catalytic activity">
    <reaction evidence="10">
        <text>D-fructose + ATP = D-fructose 6-phosphate + ADP + H(+)</text>
        <dbReference type="Rhea" id="RHEA:16125"/>
        <dbReference type="ChEBI" id="CHEBI:15378"/>
        <dbReference type="ChEBI" id="CHEBI:30616"/>
        <dbReference type="ChEBI" id="CHEBI:37721"/>
        <dbReference type="ChEBI" id="CHEBI:61527"/>
        <dbReference type="ChEBI" id="CHEBI:456216"/>
        <dbReference type="EC" id="2.7.1.1"/>
    </reaction>
    <physiologicalReaction direction="left-to-right" evidence="10">
        <dbReference type="Rhea" id="RHEA:16126"/>
    </physiologicalReaction>
</comment>
<evidence type="ECO:0000256" key="6">
    <source>
        <dbReference type="ARBA" id="ARBA00022777"/>
    </source>
</evidence>
<evidence type="ECO:0000313" key="15">
    <source>
        <dbReference type="Proteomes" id="UP001211065"/>
    </source>
</evidence>
<feature type="domain" description="Hexokinase N-terminal" evidence="12">
    <location>
        <begin position="7"/>
        <end position="124"/>
    </location>
</feature>